<evidence type="ECO:0000313" key="3">
    <source>
        <dbReference type="Proteomes" id="UP000566819"/>
    </source>
</evidence>
<dbReference type="AlphaFoldDB" id="A0A8H4W368"/>
<dbReference type="EMBL" id="JAAMPI010000346">
    <property type="protein sequence ID" value="KAF4632458.1"/>
    <property type="molecule type" value="Genomic_DNA"/>
</dbReference>
<dbReference type="InterPro" id="IPR022025">
    <property type="entry name" value="Amidoligase_2"/>
</dbReference>
<feature type="compositionally biased region" description="Polar residues" evidence="1">
    <location>
        <begin position="497"/>
        <end position="507"/>
    </location>
</feature>
<reference evidence="2 3" key="1">
    <citation type="submission" date="2020-03" db="EMBL/GenBank/DDBJ databases">
        <title>Draft Genome Sequence of Cudoniella acicularis.</title>
        <authorList>
            <person name="Buettner E."/>
            <person name="Kellner H."/>
        </authorList>
    </citation>
    <scope>NUCLEOTIDE SEQUENCE [LARGE SCALE GENOMIC DNA]</scope>
    <source>
        <strain evidence="2 3">DSM 108380</strain>
    </source>
</reference>
<accession>A0A8H4W368</accession>
<dbReference type="Proteomes" id="UP000566819">
    <property type="component" value="Unassembled WGS sequence"/>
</dbReference>
<organism evidence="2 3">
    <name type="scientific">Cudoniella acicularis</name>
    <dbReference type="NCBI Taxonomy" id="354080"/>
    <lineage>
        <taxon>Eukaryota</taxon>
        <taxon>Fungi</taxon>
        <taxon>Dikarya</taxon>
        <taxon>Ascomycota</taxon>
        <taxon>Pezizomycotina</taxon>
        <taxon>Leotiomycetes</taxon>
        <taxon>Helotiales</taxon>
        <taxon>Tricladiaceae</taxon>
        <taxon>Cudoniella</taxon>
    </lineage>
</organism>
<feature type="compositionally biased region" description="Basic and acidic residues" evidence="1">
    <location>
        <begin position="433"/>
        <end position="444"/>
    </location>
</feature>
<evidence type="ECO:0000256" key="1">
    <source>
        <dbReference type="SAM" id="MobiDB-lite"/>
    </source>
</evidence>
<dbReference type="PANTHER" id="PTHR36847">
    <property type="entry name" value="AMIDOLIGASE ENZYME"/>
    <property type="match status" value="1"/>
</dbReference>
<proteinExistence type="predicted"/>
<gene>
    <name evidence="2" type="ORF">G7Y89_g5674</name>
</gene>
<dbReference type="PANTHER" id="PTHR36847:SF1">
    <property type="entry name" value="AMIDOLIGASE ENZYME"/>
    <property type="match status" value="1"/>
</dbReference>
<feature type="region of interest" description="Disordered" evidence="1">
    <location>
        <begin position="412"/>
        <end position="507"/>
    </location>
</feature>
<dbReference type="Pfam" id="PF12224">
    <property type="entry name" value="Amidoligase_2"/>
    <property type="match status" value="1"/>
</dbReference>
<dbReference type="OrthoDB" id="412402at2759"/>
<evidence type="ECO:0000313" key="2">
    <source>
        <dbReference type="EMBL" id="KAF4632458.1"/>
    </source>
</evidence>
<feature type="compositionally biased region" description="Polar residues" evidence="1">
    <location>
        <begin position="414"/>
        <end position="424"/>
    </location>
</feature>
<keyword evidence="3" id="KW-1185">Reference proteome</keyword>
<sequence>MSAPLTFGVELEFAIATEDWRGNRELLAPGLNRTTQKPMVSSHVRQRAAKRIFGSALRESGYPVQSDVDIAKDNSQWTLDIDHSVRGPMDSPYKWYAIEVTYPAYSFSAEALRAVENVCSILIKSFIIETNETTGLHVHVRNGNSGFTFDSLRKLMAFLWAFTPQLESLHPFGRTGGSTEEEINFSCSMREASGFATCRGQLKNGRPSPIEGVAAILNSSTKKELYKMVTGSDWNARYMAYNVWDLAMWEMPDESDDTVAYKPTIEFRQHEGTVDPARVINWIRTVVDLFSQRDFTIIHLLNYLDLSGPAKFYADNGYPLKHAKKVGPDSPKPRWDYERSKIIPYTESQKQQQRALHDTFEALQRASRAQGELEAQRQVFKFDPTEAIWLVHNPLLNIESATLFNEGVGEYVQTPDSSRVNSPQPYDGLEESSSSHRGSDKHPGSSEGQKNSEGEEDNFDKSDDSIGEWLIKNGLPPPSSLGSDESSDCSKGRSNDQGDSSVDSGNDSCGAIHVATAVKIVYSNVAEPTSNYDHEAQVTFNHGNIYDSESDDHGLSPLDLLVEAAQGYDSSSDDLVICQLTYSLGYHPKIPT</sequence>
<comment type="caution">
    <text evidence="2">The sequence shown here is derived from an EMBL/GenBank/DDBJ whole genome shotgun (WGS) entry which is preliminary data.</text>
</comment>
<name>A0A8H4W368_9HELO</name>
<protein>
    <submittedName>
        <fullName evidence="2">Uncharacterized protein</fullName>
    </submittedName>
</protein>